<name>A0A1Q8XFV6_9ACTO</name>
<dbReference type="PANTHER" id="PTHR33755">
    <property type="entry name" value="TOXIN PARE1-RELATED"/>
    <property type="match status" value="1"/>
</dbReference>
<dbReference type="Gene3D" id="3.30.2310.20">
    <property type="entry name" value="RelE-like"/>
    <property type="match status" value="1"/>
</dbReference>
<proteinExistence type="inferred from homology"/>
<accession>A0A1Q8XFV6</accession>
<dbReference type="EMBL" id="MSKW01000005">
    <property type="protein sequence ID" value="OLO79222.1"/>
    <property type="molecule type" value="Genomic_DNA"/>
</dbReference>
<reference evidence="4 5" key="1">
    <citation type="submission" date="2016-12" db="EMBL/GenBank/DDBJ databases">
        <title>Genomic comparison of strains in the 'Actinomyces naeslundii' group.</title>
        <authorList>
            <person name="Mughal S.R."/>
            <person name="Do T."/>
            <person name="Gilbert S.C."/>
            <person name="Witherden E.A."/>
            <person name="Didelot X."/>
            <person name="Beighton D."/>
        </authorList>
    </citation>
    <scope>NUCLEOTIDE SEQUENCE [LARGE SCALE GENOMIC DNA]</scope>
    <source>
        <strain evidence="4 5">G53E</strain>
    </source>
</reference>
<dbReference type="Proteomes" id="UP000186769">
    <property type="component" value="Unassembled WGS sequence"/>
</dbReference>
<dbReference type="InterPro" id="IPR035093">
    <property type="entry name" value="RelE/ParE_toxin_dom_sf"/>
</dbReference>
<dbReference type="RefSeq" id="WP_075414156.1">
    <property type="nucleotide sequence ID" value="NZ_CAMIKZ010000091.1"/>
</dbReference>
<protein>
    <recommendedName>
        <fullName evidence="3">Toxin</fullName>
    </recommendedName>
</protein>
<comment type="caution">
    <text evidence="4">The sequence shown here is derived from an EMBL/GenBank/DDBJ whole genome shotgun (WGS) entry which is preliminary data.</text>
</comment>
<gene>
    <name evidence="4" type="ORF">BKH15_03015</name>
</gene>
<sequence>MSTYRLTPAARRDLSRIWDYSEERWGLQQAEVYLRDLQTCLERLADDPRRGRPRDEARPGYRSRAVGSHVVFYVVSDGGVDVIRVLHQRMDPDRHV</sequence>
<dbReference type="InterPro" id="IPR051803">
    <property type="entry name" value="TA_system_RelE-like_toxin"/>
</dbReference>
<evidence type="ECO:0000256" key="1">
    <source>
        <dbReference type="ARBA" id="ARBA00006226"/>
    </source>
</evidence>
<organism evidence="4 5">
    <name type="scientific">Actinomyces oris</name>
    <dbReference type="NCBI Taxonomy" id="544580"/>
    <lineage>
        <taxon>Bacteria</taxon>
        <taxon>Bacillati</taxon>
        <taxon>Actinomycetota</taxon>
        <taxon>Actinomycetes</taxon>
        <taxon>Actinomycetales</taxon>
        <taxon>Actinomycetaceae</taxon>
        <taxon>Actinomyces</taxon>
    </lineage>
</organism>
<dbReference type="AlphaFoldDB" id="A0A1Q8XFV6"/>
<evidence type="ECO:0000313" key="4">
    <source>
        <dbReference type="EMBL" id="OLO79222.1"/>
    </source>
</evidence>
<dbReference type="PIRSF" id="PIRSF029218">
    <property type="entry name" value="ParE"/>
    <property type="match status" value="1"/>
</dbReference>
<keyword evidence="2" id="KW-1277">Toxin-antitoxin system</keyword>
<dbReference type="Pfam" id="PF05016">
    <property type="entry name" value="ParE_toxin"/>
    <property type="match status" value="1"/>
</dbReference>
<dbReference type="InterPro" id="IPR007712">
    <property type="entry name" value="RelE/ParE_toxin"/>
</dbReference>
<evidence type="ECO:0000256" key="2">
    <source>
        <dbReference type="ARBA" id="ARBA00022649"/>
    </source>
</evidence>
<dbReference type="InterPro" id="IPR028344">
    <property type="entry name" value="ParE1/4"/>
</dbReference>
<evidence type="ECO:0000256" key="3">
    <source>
        <dbReference type="PIRNR" id="PIRNR029218"/>
    </source>
</evidence>
<dbReference type="PANTHER" id="PTHR33755:SF9">
    <property type="entry name" value="TOXIN PARE1"/>
    <property type="match status" value="1"/>
</dbReference>
<evidence type="ECO:0000313" key="5">
    <source>
        <dbReference type="Proteomes" id="UP000186769"/>
    </source>
</evidence>
<comment type="similarity">
    <text evidence="1 3">Belongs to the RelE toxin family.</text>
</comment>